<evidence type="ECO:0000313" key="2">
    <source>
        <dbReference type="EMBL" id="KAH3873018.1"/>
    </source>
</evidence>
<organism evidence="2 3">
    <name type="scientific">Dreissena polymorpha</name>
    <name type="common">Zebra mussel</name>
    <name type="synonym">Mytilus polymorpha</name>
    <dbReference type="NCBI Taxonomy" id="45954"/>
    <lineage>
        <taxon>Eukaryota</taxon>
        <taxon>Metazoa</taxon>
        <taxon>Spiralia</taxon>
        <taxon>Lophotrochozoa</taxon>
        <taxon>Mollusca</taxon>
        <taxon>Bivalvia</taxon>
        <taxon>Autobranchia</taxon>
        <taxon>Heteroconchia</taxon>
        <taxon>Euheterodonta</taxon>
        <taxon>Imparidentia</taxon>
        <taxon>Neoheterodontei</taxon>
        <taxon>Myida</taxon>
        <taxon>Dreissenoidea</taxon>
        <taxon>Dreissenidae</taxon>
        <taxon>Dreissena</taxon>
    </lineage>
</organism>
<comment type="caution">
    <text evidence="2">The sequence shown here is derived from an EMBL/GenBank/DDBJ whole genome shotgun (WGS) entry which is preliminary data.</text>
</comment>
<protein>
    <submittedName>
        <fullName evidence="2">Uncharacterized protein</fullName>
    </submittedName>
</protein>
<sequence>MNSVKRTLSSTDSETSTNTSLLETSVFEKGEKCESSSQVKKYKEKIKTRLEKTMTTFVTSAQNENRDKSEMTIEKRLDDISSKLSHVLTKEDSSFIKDIIKETVEQLKDQLLGNVIRRIEILESDAFEQKSKNRIA</sequence>
<feature type="region of interest" description="Disordered" evidence="1">
    <location>
        <begin position="1"/>
        <end position="20"/>
    </location>
</feature>
<feature type="compositionally biased region" description="Low complexity" evidence="1">
    <location>
        <begin position="7"/>
        <end position="20"/>
    </location>
</feature>
<gene>
    <name evidence="2" type="ORF">DPMN_036243</name>
</gene>
<evidence type="ECO:0000256" key="1">
    <source>
        <dbReference type="SAM" id="MobiDB-lite"/>
    </source>
</evidence>
<accession>A0A9D4MAK7</accession>
<reference evidence="2" key="1">
    <citation type="journal article" date="2019" name="bioRxiv">
        <title>The Genome of the Zebra Mussel, Dreissena polymorpha: A Resource for Invasive Species Research.</title>
        <authorList>
            <person name="McCartney M.A."/>
            <person name="Auch B."/>
            <person name="Kono T."/>
            <person name="Mallez S."/>
            <person name="Zhang Y."/>
            <person name="Obille A."/>
            <person name="Becker A."/>
            <person name="Abrahante J.E."/>
            <person name="Garbe J."/>
            <person name="Badalamenti J.P."/>
            <person name="Herman A."/>
            <person name="Mangelson H."/>
            <person name="Liachko I."/>
            <person name="Sullivan S."/>
            <person name="Sone E.D."/>
            <person name="Koren S."/>
            <person name="Silverstein K.A.T."/>
            <person name="Beckman K.B."/>
            <person name="Gohl D.M."/>
        </authorList>
    </citation>
    <scope>NUCLEOTIDE SEQUENCE</scope>
    <source>
        <strain evidence="2">Duluth1</strain>
        <tissue evidence="2">Whole animal</tissue>
    </source>
</reference>
<dbReference type="AlphaFoldDB" id="A0A9D4MAK7"/>
<dbReference type="EMBL" id="JAIWYP010000002">
    <property type="protein sequence ID" value="KAH3873018.1"/>
    <property type="molecule type" value="Genomic_DNA"/>
</dbReference>
<name>A0A9D4MAK7_DREPO</name>
<evidence type="ECO:0000313" key="3">
    <source>
        <dbReference type="Proteomes" id="UP000828390"/>
    </source>
</evidence>
<dbReference type="Proteomes" id="UP000828390">
    <property type="component" value="Unassembled WGS sequence"/>
</dbReference>
<keyword evidence="3" id="KW-1185">Reference proteome</keyword>
<reference evidence="2" key="2">
    <citation type="submission" date="2020-11" db="EMBL/GenBank/DDBJ databases">
        <authorList>
            <person name="McCartney M.A."/>
            <person name="Auch B."/>
            <person name="Kono T."/>
            <person name="Mallez S."/>
            <person name="Becker A."/>
            <person name="Gohl D.M."/>
            <person name="Silverstein K.A.T."/>
            <person name="Koren S."/>
            <person name="Bechman K.B."/>
            <person name="Herman A."/>
            <person name="Abrahante J.E."/>
            <person name="Garbe J."/>
        </authorList>
    </citation>
    <scope>NUCLEOTIDE SEQUENCE</scope>
    <source>
        <strain evidence="2">Duluth1</strain>
        <tissue evidence="2">Whole animal</tissue>
    </source>
</reference>
<proteinExistence type="predicted"/>